<dbReference type="Proteomes" id="UP000033452">
    <property type="component" value="Unassembled WGS sequence"/>
</dbReference>
<evidence type="ECO:0008006" key="3">
    <source>
        <dbReference type="Google" id="ProtNLM"/>
    </source>
</evidence>
<dbReference type="EMBL" id="JXYA01000015">
    <property type="protein sequence ID" value="KJZ10468.1"/>
    <property type="molecule type" value="Genomic_DNA"/>
</dbReference>
<gene>
    <name evidence="1" type="ORF">TW77_07205</name>
</gene>
<protein>
    <recommendedName>
        <fullName evidence="3">Orphan protein</fullName>
    </recommendedName>
</protein>
<dbReference type="AlphaFoldDB" id="A0A0F4QS22"/>
<accession>A0A0F4QS22</accession>
<proteinExistence type="predicted"/>
<name>A0A0F4QS22_9GAMM</name>
<reference evidence="1 2" key="1">
    <citation type="journal article" date="2015" name="BMC Genomics">
        <title>Genome mining reveals unlocked bioactive potential of marine Gram-negative bacteria.</title>
        <authorList>
            <person name="Machado H."/>
            <person name="Sonnenschein E.C."/>
            <person name="Melchiorsen J."/>
            <person name="Gram L."/>
        </authorList>
    </citation>
    <scope>NUCLEOTIDE SEQUENCE [LARGE SCALE GENOMIC DNA]</scope>
    <source>
        <strain evidence="1 2">S2471</strain>
    </source>
</reference>
<sequence length="265" mass="29250">MLAIFKSKPLLDEAQAQQLIALFGWAVEHFDVDFFLKHTRIVEPTVQDFPDQVSSVEQMAHTVFARVRDYAGLQHWPIALLPPQQMPMQQNFPSFTLSGGLRGEHVSVLQQPALPIALSYNPNQINQPQDMVASLAGSLAMILIHQVGKLPPGGQEHLPVAADVLAVFMGFGVMLSNSAYHFRGGCGSCYNAYANRQAALSEAETVFVHALVCYFKPQYQGAKHLKPHLKSLYKKAQKQLRGIIKSSPDPVLLALEERSRVALPG</sequence>
<organism evidence="1 2">
    <name type="scientific">Pseudoalteromonas rubra</name>
    <dbReference type="NCBI Taxonomy" id="43658"/>
    <lineage>
        <taxon>Bacteria</taxon>
        <taxon>Pseudomonadati</taxon>
        <taxon>Pseudomonadota</taxon>
        <taxon>Gammaproteobacteria</taxon>
        <taxon>Alteromonadales</taxon>
        <taxon>Pseudoalteromonadaceae</taxon>
        <taxon>Pseudoalteromonas</taxon>
    </lineage>
</organism>
<dbReference type="PATRIC" id="fig|43658.5.peg.1520"/>
<comment type="caution">
    <text evidence="1">The sequence shown here is derived from an EMBL/GenBank/DDBJ whole genome shotgun (WGS) entry which is preliminary data.</text>
</comment>
<evidence type="ECO:0000313" key="1">
    <source>
        <dbReference type="EMBL" id="KJZ10468.1"/>
    </source>
</evidence>
<keyword evidence="2" id="KW-1185">Reference proteome</keyword>
<dbReference type="RefSeq" id="WP_046004302.1">
    <property type="nucleotide sequence ID" value="NZ_JXYA01000015.1"/>
</dbReference>
<evidence type="ECO:0000313" key="2">
    <source>
        <dbReference type="Proteomes" id="UP000033452"/>
    </source>
</evidence>